<evidence type="ECO:0000256" key="6">
    <source>
        <dbReference type="SAM" id="MobiDB-lite"/>
    </source>
</evidence>
<feature type="transmembrane region" description="Helical" evidence="7">
    <location>
        <begin position="9"/>
        <end position="27"/>
    </location>
</feature>
<dbReference type="PANTHER" id="PTHR32196">
    <property type="entry name" value="ABC TRANSPORTER PERMEASE PROTEIN YPHD-RELATED-RELATED"/>
    <property type="match status" value="1"/>
</dbReference>
<feature type="transmembrane region" description="Helical" evidence="7">
    <location>
        <begin position="250"/>
        <end position="269"/>
    </location>
</feature>
<protein>
    <submittedName>
        <fullName evidence="8">Monosaccharide ABC transporter membrane protein (CUT2 family)</fullName>
    </submittedName>
</protein>
<name>A0A498C9V1_9MICO</name>
<evidence type="ECO:0000256" key="2">
    <source>
        <dbReference type="ARBA" id="ARBA00022475"/>
    </source>
</evidence>
<proteinExistence type="predicted"/>
<evidence type="ECO:0000256" key="7">
    <source>
        <dbReference type="SAM" id="Phobius"/>
    </source>
</evidence>
<keyword evidence="4 7" id="KW-1133">Transmembrane helix</keyword>
<evidence type="ECO:0000313" key="8">
    <source>
        <dbReference type="EMBL" id="RLK52714.1"/>
    </source>
</evidence>
<dbReference type="GO" id="GO:0005886">
    <property type="term" value="C:plasma membrane"/>
    <property type="evidence" value="ECO:0007669"/>
    <property type="project" value="UniProtKB-SubCell"/>
</dbReference>
<comment type="subcellular location">
    <subcellularLocation>
        <location evidence="1">Cell membrane</location>
        <topology evidence="1">Multi-pass membrane protein</topology>
    </subcellularLocation>
</comment>
<evidence type="ECO:0000256" key="5">
    <source>
        <dbReference type="ARBA" id="ARBA00023136"/>
    </source>
</evidence>
<evidence type="ECO:0000256" key="3">
    <source>
        <dbReference type="ARBA" id="ARBA00022692"/>
    </source>
</evidence>
<feature type="transmembrane region" description="Helical" evidence="7">
    <location>
        <begin position="72"/>
        <end position="89"/>
    </location>
</feature>
<dbReference type="RefSeq" id="WP_121057514.1">
    <property type="nucleotide sequence ID" value="NZ_RCDB01000001.1"/>
</dbReference>
<dbReference type="GO" id="GO:0022857">
    <property type="term" value="F:transmembrane transporter activity"/>
    <property type="evidence" value="ECO:0007669"/>
    <property type="project" value="InterPro"/>
</dbReference>
<keyword evidence="9" id="KW-1185">Reference proteome</keyword>
<evidence type="ECO:0000256" key="4">
    <source>
        <dbReference type="ARBA" id="ARBA00022989"/>
    </source>
</evidence>
<dbReference type="Proteomes" id="UP000273158">
    <property type="component" value="Unassembled WGS sequence"/>
</dbReference>
<dbReference type="AlphaFoldDB" id="A0A498C9V1"/>
<dbReference type="OrthoDB" id="9808136at2"/>
<keyword evidence="2" id="KW-1003">Cell membrane</keyword>
<organism evidence="8 9">
    <name type="scientific">Microbacterium telephonicum</name>
    <dbReference type="NCBI Taxonomy" id="1714841"/>
    <lineage>
        <taxon>Bacteria</taxon>
        <taxon>Bacillati</taxon>
        <taxon>Actinomycetota</taxon>
        <taxon>Actinomycetes</taxon>
        <taxon>Micrococcales</taxon>
        <taxon>Microbacteriaceae</taxon>
        <taxon>Microbacterium</taxon>
    </lineage>
</organism>
<dbReference type="CDD" id="cd06579">
    <property type="entry name" value="TM_PBP1_transp_AraH_like"/>
    <property type="match status" value="1"/>
</dbReference>
<feature type="transmembrane region" description="Helical" evidence="7">
    <location>
        <begin position="130"/>
        <end position="148"/>
    </location>
</feature>
<feature type="region of interest" description="Disordered" evidence="6">
    <location>
        <begin position="328"/>
        <end position="361"/>
    </location>
</feature>
<feature type="transmembrane region" description="Helical" evidence="7">
    <location>
        <begin position="304"/>
        <end position="326"/>
    </location>
</feature>
<reference evidence="8 9" key="1">
    <citation type="journal article" date="2015" name="Stand. Genomic Sci.">
        <title>Genomic Encyclopedia of Bacterial and Archaeal Type Strains, Phase III: the genomes of soil and plant-associated and newly described type strains.</title>
        <authorList>
            <person name="Whitman W.B."/>
            <person name="Woyke T."/>
            <person name="Klenk H.P."/>
            <person name="Zhou Y."/>
            <person name="Lilburn T.G."/>
            <person name="Beck B.J."/>
            <person name="De Vos P."/>
            <person name="Vandamme P."/>
            <person name="Eisen J.A."/>
            <person name="Garrity G."/>
            <person name="Hugenholtz P."/>
            <person name="Kyrpides N.C."/>
        </authorList>
    </citation>
    <scope>NUCLEOTIDE SEQUENCE [LARGE SCALE GENOMIC DNA]</scope>
    <source>
        <strain evidence="8 9">S2T63</strain>
    </source>
</reference>
<feature type="transmembrane region" description="Helical" evidence="7">
    <location>
        <begin position="47"/>
        <end position="65"/>
    </location>
</feature>
<feature type="transmembrane region" description="Helical" evidence="7">
    <location>
        <begin position="276"/>
        <end position="298"/>
    </location>
</feature>
<gene>
    <name evidence="8" type="ORF">C7474_0667</name>
</gene>
<comment type="caution">
    <text evidence="8">The sequence shown here is derived from an EMBL/GenBank/DDBJ whole genome shotgun (WGS) entry which is preliminary data.</text>
</comment>
<keyword evidence="3 7" id="KW-0812">Transmembrane</keyword>
<evidence type="ECO:0000313" key="9">
    <source>
        <dbReference type="Proteomes" id="UP000273158"/>
    </source>
</evidence>
<dbReference type="InterPro" id="IPR001851">
    <property type="entry name" value="ABC_transp_permease"/>
</dbReference>
<sequence length="361" mass="37112">MTRITGHRLFWPVVALLALIVINTIARPQFIVVTVRDGQLYGALIDVLRNSAPLMLVALGMTVVIATRGIDLSVGAIMAVAGAVALTIIDASPDPGSLGTVLVAVVAALAISLALGAWNGLLVSTFGIQPIIATLVLMLAGRGVALLITEGFITTVNSAPYSYIATGYLFVVPFAFVISLVAILTIALVERRTALGMLTEAVGINPEASRLAGVRARGIIFGAYALSGILAGMAGIIYSSNIRAADANAAGQFIELYAILAVVLGGTSLMGGNFTIAGTVVGVLTIQTLESTILFLGVPSAQSPVFFAVVVIVVVLVQSPQLHAWARRTLRRRRGPGDPGAGPGGRPAAASTPAVRNEVAS</sequence>
<keyword evidence="5 7" id="KW-0472">Membrane</keyword>
<dbReference type="PANTHER" id="PTHR32196:SF19">
    <property type="entry name" value="GALACTOFURANOSE TRANSPORTER PERMEASE PROTEIN YTFT"/>
    <property type="match status" value="1"/>
</dbReference>
<dbReference type="EMBL" id="RCDB01000001">
    <property type="protein sequence ID" value="RLK52714.1"/>
    <property type="molecule type" value="Genomic_DNA"/>
</dbReference>
<feature type="transmembrane region" description="Helical" evidence="7">
    <location>
        <begin position="101"/>
        <end position="123"/>
    </location>
</feature>
<accession>A0A498C9V1</accession>
<feature type="transmembrane region" description="Helical" evidence="7">
    <location>
        <begin position="219"/>
        <end position="238"/>
    </location>
</feature>
<evidence type="ECO:0000256" key="1">
    <source>
        <dbReference type="ARBA" id="ARBA00004651"/>
    </source>
</evidence>
<dbReference type="Pfam" id="PF02653">
    <property type="entry name" value="BPD_transp_2"/>
    <property type="match status" value="1"/>
</dbReference>
<feature type="transmembrane region" description="Helical" evidence="7">
    <location>
        <begin position="168"/>
        <end position="189"/>
    </location>
</feature>